<evidence type="ECO:0000313" key="2">
    <source>
        <dbReference type="Proteomes" id="UP000009230"/>
    </source>
</evidence>
<proteinExistence type="predicted"/>
<dbReference type="Pfam" id="PF04245">
    <property type="entry name" value="NA37"/>
    <property type="match status" value="1"/>
</dbReference>
<evidence type="ECO:0008006" key="3">
    <source>
        <dbReference type="Google" id="ProtNLM"/>
    </source>
</evidence>
<reference evidence="1 2" key="1">
    <citation type="journal article" date="2012" name="Stand. Genomic Sci.">
        <title>Complete genome sequence of Marinomonas posidonica type strain (IVIA-Po-181(T)).</title>
        <authorList>
            <person name="Lucas-Elio P."/>
            <person name="Goodwin L."/>
            <person name="Woyke T."/>
            <person name="Pitluck S."/>
            <person name="Nolan M."/>
            <person name="Kyrpides N.C."/>
            <person name="Detter J.C."/>
            <person name="Copeland A."/>
            <person name="Lu M."/>
            <person name="Bruce D."/>
            <person name="Detter C."/>
            <person name="Tapia R."/>
            <person name="Han S."/>
            <person name="Land M.L."/>
            <person name="Ivanova N."/>
            <person name="Mikhailova N."/>
            <person name="Johnston A.W."/>
            <person name="Sanchez-Amat A."/>
        </authorList>
    </citation>
    <scope>NUCLEOTIDE SEQUENCE [LARGE SCALE GENOMIC DNA]</scope>
    <source>
        <strain evidence="2">CECT 7376 / NCIMB 14433 / IVIA-Po-181</strain>
    </source>
</reference>
<dbReference type="HOGENOM" id="CLU_064744_0_0_6"/>
<evidence type="ECO:0000313" key="1">
    <source>
        <dbReference type="EMBL" id="AEF54582.1"/>
    </source>
</evidence>
<sequence length="365" mass="42159">MQFLSPIIDRIIIHQIYKKDKDKQTKKLPFQNTDFTNFEASALDNFRSRYDEAIGGNSKAVEMLIDTNDPNHLINIVKKSITDTDSDFINSSFEITKKLDRAQKKASESGGIIVIFTGKCNYPRRDFLGIIKAEIHSGYEKIEDPLTKEISLKFLQEVLLTPGTKLYKSAAFLKKPNYNEKEMDPNKNWEVWVSDQQVSGANGKVSSDYFLKDFLGFVYPDTAARKTMQFYNQGMNFIKSANIDNEKRNDYLNALTTYLKVDQSNIVSPVDFSEKYLENKDKKEFLDFLDKNEIKRSNFLKDISEIKTKLKYRKLSFKNSISVIGEPEEFKNNVTFTTIEGDPDKNGNIPKWTKIIIKDELKSQE</sequence>
<dbReference type="Proteomes" id="UP000009230">
    <property type="component" value="Chromosome"/>
</dbReference>
<protein>
    <recommendedName>
        <fullName evidence="3">37kDa nucleoid-associated protein</fullName>
    </recommendedName>
</protein>
<organism evidence="1 2">
    <name type="scientific">Marinomonas posidonica (strain CECT 7376 / NCIMB 14433 / IVIA-Po-181)</name>
    <dbReference type="NCBI Taxonomy" id="491952"/>
    <lineage>
        <taxon>Bacteria</taxon>
        <taxon>Pseudomonadati</taxon>
        <taxon>Pseudomonadota</taxon>
        <taxon>Gammaproteobacteria</taxon>
        <taxon>Oceanospirillales</taxon>
        <taxon>Oceanospirillaceae</taxon>
        <taxon>Marinomonas</taxon>
    </lineage>
</organism>
<dbReference type="eggNOG" id="ENOG502Z97H">
    <property type="taxonomic scope" value="Bacteria"/>
</dbReference>
<dbReference type="RefSeq" id="WP_013796057.1">
    <property type="nucleotide sequence ID" value="NC_015559.1"/>
</dbReference>
<gene>
    <name evidence="1" type="ordered locus">Mar181_1540</name>
</gene>
<keyword evidence="2" id="KW-1185">Reference proteome</keyword>
<dbReference type="AlphaFoldDB" id="F6CYH3"/>
<dbReference type="EMBL" id="CP002771">
    <property type="protein sequence ID" value="AEF54582.1"/>
    <property type="molecule type" value="Genomic_DNA"/>
</dbReference>
<dbReference type="InterPro" id="IPR007358">
    <property type="entry name" value="Nucleoid_associated_NdpA"/>
</dbReference>
<dbReference type="OrthoDB" id="1414497at2"/>
<dbReference type="GO" id="GO:0009295">
    <property type="term" value="C:nucleoid"/>
    <property type="evidence" value="ECO:0007669"/>
    <property type="project" value="InterPro"/>
</dbReference>
<accession>F6CYH3</accession>
<name>F6CYH3_MARPP</name>
<dbReference type="KEGG" id="mpc:Mar181_1540"/>